<proteinExistence type="predicted"/>
<reference evidence="1" key="1">
    <citation type="submission" date="2020-08" db="EMBL/GenBank/DDBJ databases">
        <title>Multicomponent nature underlies the extraordinary mechanical properties of spider dragline silk.</title>
        <authorList>
            <person name="Kono N."/>
            <person name="Nakamura H."/>
            <person name="Mori M."/>
            <person name="Yoshida Y."/>
            <person name="Ohtoshi R."/>
            <person name="Malay A.D."/>
            <person name="Moran D.A.P."/>
            <person name="Tomita M."/>
            <person name="Numata K."/>
            <person name="Arakawa K."/>
        </authorList>
    </citation>
    <scope>NUCLEOTIDE SEQUENCE</scope>
</reference>
<gene>
    <name evidence="1" type="ORF">NPIL_190421</name>
</gene>
<dbReference type="Proteomes" id="UP000887013">
    <property type="component" value="Unassembled WGS sequence"/>
</dbReference>
<dbReference type="EMBL" id="BMAW01001818">
    <property type="protein sequence ID" value="GFS75783.1"/>
    <property type="molecule type" value="Genomic_DNA"/>
</dbReference>
<accession>A0A8X6MSP8</accession>
<evidence type="ECO:0000313" key="2">
    <source>
        <dbReference type="Proteomes" id="UP000887013"/>
    </source>
</evidence>
<evidence type="ECO:0000313" key="1">
    <source>
        <dbReference type="EMBL" id="GFS75783.1"/>
    </source>
</evidence>
<organism evidence="1 2">
    <name type="scientific">Nephila pilipes</name>
    <name type="common">Giant wood spider</name>
    <name type="synonym">Nephila maculata</name>
    <dbReference type="NCBI Taxonomy" id="299642"/>
    <lineage>
        <taxon>Eukaryota</taxon>
        <taxon>Metazoa</taxon>
        <taxon>Ecdysozoa</taxon>
        <taxon>Arthropoda</taxon>
        <taxon>Chelicerata</taxon>
        <taxon>Arachnida</taxon>
        <taxon>Araneae</taxon>
        <taxon>Araneomorphae</taxon>
        <taxon>Entelegynae</taxon>
        <taxon>Araneoidea</taxon>
        <taxon>Nephilidae</taxon>
        <taxon>Nephila</taxon>
    </lineage>
</organism>
<comment type="caution">
    <text evidence="1">The sequence shown here is derived from an EMBL/GenBank/DDBJ whole genome shotgun (WGS) entry which is preliminary data.</text>
</comment>
<name>A0A8X6MSP8_NEPPI</name>
<sequence>MSLSNASGHSVTSFVAPNARAGAGVLDILRLCTVAGTLTVIFLEPDAHYSLSLKPLVAAGKMGTVAAEAALVFWHSAATAAMRMAWRRWQCCASRCSLVAFWCAVLRQRFGFKMVCVFRKR</sequence>
<keyword evidence="2" id="KW-1185">Reference proteome</keyword>
<dbReference type="AlphaFoldDB" id="A0A8X6MSP8"/>
<protein>
    <submittedName>
        <fullName evidence="1">Uncharacterized protein</fullName>
    </submittedName>
</protein>